<comment type="caution">
    <text evidence="2">The sequence shown here is derived from an EMBL/GenBank/DDBJ whole genome shotgun (WGS) entry which is preliminary data.</text>
</comment>
<evidence type="ECO:0000313" key="2">
    <source>
        <dbReference type="EMBL" id="GHI60208.1"/>
    </source>
</evidence>
<evidence type="ECO:0000256" key="1">
    <source>
        <dbReference type="SAM" id="MobiDB-lite"/>
    </source>
</evidence>
<accession>A0ABQ3RWI4</accession>
<dbReference type="Proteomes" id="UP000649259">
    <property type="component" value="Unassembled WGS sequence"/>
</dbReference>
<proteinExistence type="predicted"/>
<name>A0ABQ3RWI4_9ACTN</name>
<organism evidence="2 3">
    <name type="scientific">Streptomyces asoensis</name>
    <dbReference type="NCBI Taxonomy" id="249586"/>
    <lineage>
        <taxon>Bacteria</taxon>
        <taxon>Bacillati</taxon>
        <taxon>Actinomycetota</taxon>
        <taxon>Actinomycetes</taxon>
        <taxon>Kitasatosporales</taxon>
        <taxon>Streptomycetaceae</taxon>
        <taxon>Streptomyces</taxon>
    </lineage>
</organism>
<reference evidence="3" key="1">
    <citation type="submission" date="2023-07" db="EMBL/GenBank/DDBJ databases">
        <title>Whole genome shotgun sequence of Streptomyces cacaoi subsp. asoensis NBRC 13813.</title>
        <authorList>
            <person name="Komaki H."/>
            <person name="Tamura T."/>
        </authorList>
    </citation>
    <scope>NUCLEOTIDE SEQUENCE [LARGE SCALE GENOMIC DNA]</scope>
    <source>
        <strain evidence="3">NBRC 13813</strain>
    </source>
</reference>
<gene>
    <name evidence="2" type="ORF">Saso_18580</name>
</gene>
<keyword evidence="3" id="KW-1185">Reference proteome</keyword>
<feature type="compositionally biased region" description="Basic and acidic residues" evidence="1">
    <location>
        <begin position="1"/>
        <end position="15"/>
    </location>
</feature>
<sequence length="83" mass="9150">MREETEGLPETDRTVAMDPLSKEPGVLRRGRAPRWGRAVMSTGRVRAVRPLNGPVAGRRDSWCGMYSGRPNSRTVRAPANTGM</sequence>
<protein>
    <submittedName>
        <fullName evidence="2">Uncharacterized protein</fullName>
    </submittedName>
</protein>
<dbReference type="EMBL" id="BNEB01000002">
    <property type="protein sequence ID" value="GHI60208.1"/>
    <property type="molecule type" value="Genomic_DNA"/>
</dbReference>
<feature type="region of interest" description="Disordered" evidence="1">
    <location>
        <begin position="1"/>
        <end position="27"/>
    </location>
</feature>
<evidence type="ECO:0000313" key="3">
    <source>
        <dbReference type="Proteomes" id="UP000649259"/>
    </source>
</evidence>